<comment type="similarity">
    <text evidence="1 3">Belongs to the sulfotransferase 1 family.</text>
</comment>
<feature type="domain" description="Sulfotransferase" evidence="5">
    <location>
        <begin position="320"/>
        <end position="486"/>
    </location>
</feature>
<dbReference type="GO" id="GO:0008146">
    <property type="term" value="F:sulfotransferase activity"/>
    <property type="evidence" value="ECO:0007669"/>
    <property type="project" value="InterPro"/>
</dbReference>
<dbReference type="PANTHER" id="PTHR11783">
    <property type="entry name" value="SULFOTRANSFERASE SULT"/>
    <property type="match status" value="1"/>
</dbReference>
<keyword evidence="2 3" id="KW-0808">Transferase</keyword>
<sequence length="528" mass="60499">MSKKAAKKAAKAKAKADAKAKARLEKGLDPNPPPNPRQRLVPMMESKRAALAGTKRAAPEPDADAPAPDGDGAGTLLPKSAIIKRTTKDNEIVAEEEEEYYDWMPVDPDYYRNEPVDDDDDDDDDADGVDDPTLVDPRPTWMRRKQRAMEKKARAEALIREQDPDPQPKAPPVRIEDHGPWLPMTSHRTLHACWKMQTFASDVFICSYPKSGTTWMQNIVAQIITQCERKKNGATGATMKFKHISDVAPFLEIDPHWNHDRLDDFGRPMHTDELYENFEKFERRTYNTHLPFELVPGKGKVGEIFLPWETWAHKPGVSVRPRYVYVVRDGRDCAVSFYHHLSSQAPEDGGYAKGWNAFFDEWIEGKIAFGGWAEHLKSWQVPGDFDPAVLVVRYEDMKNNLREVVKRVATHVLGGPCQVSEQDLYRIAARCSFDRMKKEIDRFQPKSVRWSNPDYCFLRKGEVGDWEVTFTAEQEERFQKKIEEVFGFDRFGKPLGPPLLDRMSAMYSDIGVWEEAWTGIPERPIARY</sequence>
<dbReference type="Proteomes" id="UP000002009">
    <property type="component" value="Chromosome 12"/>
</dbReference>
<reference evidence="6 7" key="1">
    <citation type="journal article" date="2009" name="Science">
        <title>Green evolution and dynamic adaptations revealed by genomes of the marine picoeukaryotes Micromonas.</title>
        <authorList>
            <person name="Worden A.Z."/>
            <person name="Lee J.H."/>
            <person name="Mock T."/>
            <person name="Rouze P."/>
            <person name="Simmons M.P."/>
            <person name="Aerts A.L."/>
            <person name="Allen A.E."/>
            <person name="Cuvelier M.L."/>
            <person name="Derelle E."/>
            <person name="Everett M.V."/>
            <person name="Foulon E."/>
            <person name="Grimwood J."/>
            <person name="Gundlach H."/>
            <person name="Henrissat B."/>
            <person name="Napoli C."/>
            <person name="McDonald S.M."/>
            <person name="Parker M.S."/>
            <person name="Rombauts S."/>
            <person name="Salamov A."/>
            <person name="Von Dassow P."/>
            <person name="Badger J.H."/>
            <person name="Coutinho P.M."/>
            <person name="Demir E."/>
            <person name="Dubchak I."/>
            <person name="Gentemann C."/>
            <person name="Eikrem W."/>
            <person name="Gready J.E."/>
            <person name="John U."/>
            <person name="Lanier W."/>
            <person name="Lindquist E.A."/>
            <person name="Lucas S."/>
            <person name="Mayer K.F."/>
            <person name="Moreau H."/>
            <person name="Not F."/>
            <person name="Otillar R."/>
            <person name="Panaud O."/>
            <person name="Pangilinan J."/>
            <person name="Paulsen I."/>
            <person name="Piegu B."/>
            <person name="Poliakov A."/>
            <person name="Robbens S."/>
            <person name="Schmutz J."/>
            <person name="Toulza E."/>
            <person name="Wyss T."/>
            <person name="Zelensky A."/>
            <person name="Zhou K."/>
            <person name="Armbrust E.V."/>
            <person name="Bhattacharya D."/>
            <person name="Goodenough U.W."/>
            <person name="Van de Peer Y."/>
            <person name="Grigoriev I.V."/>
        </authorList>
    </citation>
    <scope>NUCLEOTIDE SEQUENCE [LARGE SCALE GENOMIC DNA]</scope>
    <source>
        <strain evidence="7">RCC299 / NOUM17</strain>
    </source>
</reference>
<dbReference type="AlphaFoldDB" id="C1FIP1"/>
<feature type="compositionally biased region" description="Acidic residues" evidence="4">
    <location>
        <begin position="116"/>
        <end position="130"/>
    </location>
</feature>
<dbReference type="OrthoDB" id="10262068at2759"/>
<dbReference type="EC" id="2.8.2.-" evidence="3"/>
<dbReference type="EMBL" id="CP001577">
    <property type="protein sequence ID" value="ACO70457.1"/>
    <property type="molecule type" value="Genomic_DNA"/>
</dbReference>
<accession>C1FIP1</accession>
<feature type="compositionally biased region" description="Basic residues" evidence="4">
    <location>
        <begin position="1"/>
        <end position="13"/>
    </location>
</feature>
<proteinExistence type="inferred from homology"/>
<dbReference type="FunCoup" id="C1FIP1">
    <property type="interactions" value="56"/>
</dbReference>
<evidence type="ECO:0000256" key="1">
    <source>
        <dbReference type="ARBA" id="ARBA00005771"/>
    </source>
</evidence>
<dbReference type="Gene3D" id="3.40.50.300">
    <property type="entry name" value="P-loop containing nucleotide triphosphate hydrolases"/>
    <property type="match status" value="1"/>
</dbReference>
<evidence type="ECO:0000256" key="3">
    <source>
        <dbReference type="RuleBase" id="RU361155"/>
    </source>
</evidence>
<feature type="region of interest" description="Disordered" evidence="4">
    <location>
        <begin position="1"/>
        <end position="138"/>
    </location>
</feature>
<gene>
    <name evidence="6" type="ORF">MICPUN_63276</name>
</gene>
<name>C1FIP1_MICCC</name>
<dbReference type="SUPFAM" id="SSF52540">
    <property type="entry name" value="P-loop containing nucleoside triphosphate hydrolases"/>
    <property type="match status" value="1"/>
</dbReference>
<evidence type="ECO:0000313" key="7">
    <source>
        <dbReference type="Proteomes" id="UP000002009"/>
    </source>
</evidence>
<dbReference type="eggNOG" id="KOG1584">
    <property type="taxonomic scope" value="Eukaryota"/>
</dbReference>
<dbReference type="InterPro" id="IPR027417">
    <property type="entry name" value="P-loop_NTPase"/>
</dbReference>
<dbReference type="InParanoid" id="C1FIP1"/>
<dbReference type="RefSeq" id="XP_002509199.1">
    <property type="nucleotide sequence ID" value="XM_002509153.1"/>
</dbReference>
<dbReference type="Pfam" id="PF00685">
    <property type="entry name" value="Sulfotransfer_1"/>
    <property type="match status" value="2"/>
</dbReference>
<evidence type="ECO:0000259" key="5">
    <source>
        <dbReference type="Pfam" id="PF00685"/>
    </source>
</evidence>
<dbReference type="KEGG" id="mis:MICPUN_63276"/>
<feature type="domain" description="Sulfotransferase" evidence="5">
    <location>
        <begin position="201"/>
        <end position="296"/>
    </location>
</feature>
<evidence type="ECO:0000256" key="2">
    <source>
        <dbReference type="ARBA" id="ARBA00022679"/>
    </source>
</evidence>
<protein>
    <recommendedName>
        <fullName evidence="3">Sulfotransferase</fullName>
        <ecNumber evidence="3">2.8.2.-</ecNumber>
    </recommendedName>
</protein>
<evidence type="ECO:0000313" key="6">
    <source>
        <dbReference type="EMBL" id="ACO70457.1"/>
    </source>
</evidence>
<dbReference type="OMA" id="MRANASI"/>
<feature type="region of interest" description="Disordered" evidence="4">
    <location>
        <begin position="158"/>
        <end position="178"/>
    </location>
</feature>
<feature type="compositionally biased region" description="Acidic residues" evidence="4">
    <location>
        <begin position="92"/>
        <end position="101"/>
    </location>
</feature>
<keyword evidence="7" id="KW-1185">Reference proteome</keyword>
<evidence type="ECO:0000256" key="4">
    <source>
        <dbReference type="SAM" id="MobiDB-lite"/>
    </source>
</evidence>
<dbReference type="GeneID" id="8247835"/>
<feature type="compositionally biased region" description="Basic and acidic residues" evidence="4">
    <location>
        <begin position="14"/>
        <end position="28"/>
    </location>
</feature>
<organism evidence="6 7">
    <name type="scientific">Micromonas commoda (strain RCC299 / NOUM17 / CCMP2709)</name>
    <name type="common">Picoplanktonic green alga</name>
    <dbReference type="NCBI Taxonomy" id="296587"/>
    <lineage>
        <taxon>Eukaryota</taxon>
        <taxon>Viridiplantae</taxon>
        <taxon>Chlorophyta</taxon>
        <taxon>Mamiellophyceae</taxon>
        <taxon>Mamiellales</taxon>
        <taxon>Mamiellaceae</taxon>
        <taxon>Micromonas</taxon>
    </lineage>
</organism>
<dbReference type="InterPro" id="IPR000863">
    <property type="entry name" value="Sulfotransferase_dom"/>
</dbReference>